<keyword evidence="8" id="KW-1185">Reference proteome</keyword>
<dbReference type="InterPro" id="IPR018499">
    <property type="entry name" value="Tetraspanin/Peripherin"/>
</dbReference>
<comment type="caution">
    <text evidence="6">Lacks conserved residue(s) required for the propagation of feature annotation.</text>
</comment>
<keyword evidence="3 6" id="KW-0812">Transmembrane</keyword>
<dbReference type="Gene3D" id="1.10.1450.10">
    <property type="entry name" value="Tetraspanin"/>
    <property type="match status" value="1"/>
</dbReference>
<protein>
    <recommendedName>
        <fullName evidence="6">Tetraspanin</fullName>
    </recommendedName>
</protein>
<proteinExistence type="inferred from homology"/>
<keyword evidence="5 6" id="KW-0472">Membrane</keyword>
<evidence type="ECO:0000256" key="5">
    <source>
        <dbReference type="ARBA" id="ARBA00023136"/>
    </source>
</evidence>
<comment type="similarity">
    <text evidence="2 6">Belongs to the tetraspanin (TM4SF) family.</text>
</comment>
<dbReference type="OrthoDB" id="6131345at2759"/>
<dbReference type="PANTHER" id="PTHR19282:SF544">
    <property type="entry name" value="TETRASPANIN"/>
    <property type="match status" value="1"/>
</dbReference>
<evidence type="ECO:0000256" key="1">
    <source>
        <dbReference type="ARBA" id="ARBA00004141"/>
    </source>
</evidence>
<evidence type="ECO:0000256" key="2">
    <source>
        <dbReference type="ARBA" id="ARBA00006840"/>
    </source>
</evidence>
<evidence type="ECO:0000256" key="6">
    <source>
        <dbReference type="RuleBase" id="RU361218"/>
    </source>
</evidence>
<dbReference type="PIRSF" id="PIRSF002419">
    <property type="entry name" value="Tetraspanin"/>
    <property type="match status" value="1"/>
</dbReference>
<feature type="transmembrane region" description="Helical" evidence="6">
    <location>
        <begin position="60"/>
        <end position="84"/>
    </location>
</feature>
<feature type="transmembrane region" description="Helical" evidence="6">
    <location>
        <begin position="12"/>
        <end position="32"/>
    </location>
</feature>
<sequence>MASVNLSKVVMVTINVIFLIFGIAALAVGIVFKLGWNDVREAFIDVSDKVEFDLQSAGDILGYTGIIIGAFIIIVSLLGCIGACCTLRILLGLYSIIVLILVAAEIALVALVATHADQTKESVSKAMNDSLSGRYYENSTNDISKAYSALFSKLECCGISNYSENFPYDSGSKRNRGFIAAPQRQLSGAITAEYIPITCCKDFDYKAVLTNEIFVKQEQCLNSIPNPKFAYTEGCLDTLIDKIKDNKSILIGVGVAILVLEFTQSSCGYLRIRHALDNHESIFQSRDDTVVSEVSSPERLNP</sequence>
<comment type="caution">
    <text evidence="7">The sequence shown here is derived from an EMBL/GenBank/DDBJ whole genome shotgun (WGS) entry which is preliminary data.</text>
</comment>
<dbReference type="EMBL" id="CAJHNH020000990">
    <property type="protein sequence ID" value="CAG5120905.1"/>
    <property type="molecule type" value="Genomic_DNA"/>
</dbReference>
<dbReference type="PRINTS" id="PR00259">
    <property type="entry name" value="TMFOUR"/>
</dbReference>
<dbReference type="Pfam" id="PF00335">
    <property type="entry name" value="Tetraspanin"/>
    <property type="match status" value="1"/>
</dbReference>
<evidence type="ECO:0000313" key="7">
    <source>
        <dbReference type="EMBL" id="CAG5120905.1"/>
    </source>
</evidence>
<reference evidence="7" key="1">
    <citation type="submission" date="2021-04" db="EMBL/GenBank/DDBJ databases">
        <authorList>
            <consortium name="Molecular Ecology Group"/>
        </authorList>
    </citation>
    <scope>NUCLEOTIDE SEQUENCE</scope>
</reference>
<evidence type="ECO:0000313" key="8">
    <source>
        <dbReference type="Proteomes" id="UP000678393"/>
    </source>
</evidence>
<evidence type="ECO:0000256" key="4">
    <source>
        <dbReference type="ARBA" id="ARBA00022989"/>
    </source>
</evidence>
<name>A0A8S3YZ00_9EUPU</name>
<dbReference type="AlphaFoldDB" id="A0A8S3YZ00"/>
<dbReference type="GO" id="GO:0005886">
    <property type="term" value="C:plasma membrane"/>
    <property type="evidence" value="ECO:0007669"/>
    <property type="project" value="TreeGrafter"/>
</dbReference>
<dbReference type="InterPro" id="IPR008952">
    <property type="entry name" value="Tetraspanin_EC2_sf"/>
</dbReference>
<keyword evidence="4 6" id="KW-1133">Transmembrane helix</keyword>
<organism evidence="7 8">
    <name type="scientific">Candidula unifasciata</name>
    <dbReference type="NCBI Taxonomy" id="100452"/>
    <lineage>
        <taxon>Eukaryota</taxon>
        <taxon>Metazoa</taxon>
        <taxon>Spiralia</taxon>
        <taxon>Lophotrochozoa</taxon>
        <taxon>Mollusca</taxon>
        <taxon>Gastropoda</taxon>
        <taxon>Heterobranchia</taxon>
        <taxon>Euthyneura</taxon>
        <taxon>Panpulmonata</taxon>
        <taxon>Eupulmonata</taxon>
        <taxon>Stylommatophora</taxon>
        <taxon>Helicina</taxon>
        <taxon>Helicoidea</taxon>
        <taxon>Geomitridae</taxon>
        <taxon>Candidula</taxon>
    </lineage>
</organism>
<dbReference type="SUPFAM" id="SSF48652">
    <property type="entry name" value="Tetraspanin"/>
    <property type="match status" value="1"/>
</dbReference>
<feature type="transmembrane region" description="Helical" evidence="6">
    <location>
        <begin position="91"/>
        <end position="113"/>
    </location>
</feature>
<dbReference type="InterPro" id="IPR000301">
    <property type="entry name" value="Tetraspanin_animals"/>
</dbReference>
<gene>
    <name evidence="7" type="ORF">CUNI_LOCUS6463</name>
</gene>
<evidence type="ECO:0000256" key="3">
    <source>
        <dbReference type="ARBA" id="ARBA00022692"/>
    </source>
</evidence>
<dbReference type="Proteomes" id="UP000678393">
    <property type="component" value="Unassembled WGS sequence"/>
</dbReference>
<comment type="subcellular location">
    <subcellularLocation>
        <location evidence="1 6">Membrane</location>
        <topology evidence="1 6">Multi-pass membrane protein</topology>
    </subcellularLocation>
</comment>
<dbReference type="PANTHER" id="PTHR19282">
    <property type="entry name" value="TETRASPANIN"/>
    <property type="match status" value="1"/>
</dbReference>
<accession>A0A8S3YZ00</accession>